<reference evidence="2" key="2">
    <citation type="submission" date="2024-07" db="EMBL/GenBank/DDBJ databases">
        <title>Streptomyces haneummycinica sp. nov., a new antibiotic-producing actinobacterium isolated from marine sediment.</title>
        <authorList>
            <person name="Uemura M."/>
            <person name="Hamada M."/>
            <person name="Hirano S."/>
            <person name="Kobayashi K."/>
            <person name="Ohshiro T."/>
            <person name="Kobayashi T."/>
            <person name="Terahara T."/>
        </authorList>
    </citation>
    <scope>NUCLEOTIDE SEQUENCE</scope>
    <source>
        <strain evidence="2">KM77-8</strain>
    </source>
</reference>
<evidence type="ECO:0000313" key="2">
    <source>
        <dbReference type="EMBL" id="BFO17869.1"/>
    </source>
</evidence>
<dbReference type="Gene3D" id="3.40.50.620">
    <property type="entry name" value="HUPs"/>
    <property type="match status" value="1"/>
</dbReference>
<gene>
    <name evidence="2" type="ORF">SHKM778_42570</name>
</gene>
<dbReference type="SUPFAM" id="SSF52402">
    <property type="entry name" value="Adenine nucleotide alpha hydrolases-like"/>
    <property type="match status" value="1"/>
</dbReference>
<proteinExistence type="predicted"/>
<organism evidence="2">
    <name type="scientific">Streptomyces haneummycinicus</name>
    <dbReference type="NCBI Taxonomy" id="3074435"/>
    <lineage>
        <taxon>Bacteria</taxon>
        <taxon>Bacillati</taxon>
        <taxon>Actinomycetota</taxon>
        <taxon>Actinomycetes</taxon>
        <taxon>Kitasatosporales</taxon>
        <taxon>Streptomycetaceae</taxon>
        <taxon>Streptomyces</taxon>
    </lineage>
</organism>
<accession>A0AAT9HKG9</accession>
<dbReference type="Pfam" id="PF00582">
    <property type="entry name" value="Usp"/>
    <property type="match status" value="1"/>
</dbReference>
<dbReference type="EMBL" id="AP035768">
    <property type="protein sequence ID" value="BFO17869.1"/>
    <property type="molecule type" value="Genomic_DNA"/>
</dbReference>
<reference evidence="2" key="1">
    <citation type="submission" date="2024-06" db="EMBL/GenBank/DDBJ databases">
        <authorList>
            <consortium name="consrtm"/>
            <person name="Uemura M."/>
            <person name="Terahara T."/>
        </authorList>
    </citation>
    <scope>NUCLEOTIDE SEQUENCE</scope>
    <source>
        <strain evidence="2">KM77-8</strain>
    </source>
</reference>
<name>A0AAT9HKG9_9ACTN</name>
<protein>
    <recommendedName>
        <fullName evidence="1">UspA domain-containing protein</fullName>
    </recommendedName>
</protein>
<feature type="domain" description="UspA" evidence="1">
    <location>
        <begin position="21"/>
        <end position="107"/>
    </location>
</feature>
<dbReference type="InterPro" id="IPR014729">
    <property type="entry name" value="Rossmann-like_a/b/a_fold"/>
</dbReference>
<evidence type="ECO:0000259" key="1">
    <source>
        <dbReference type="Pfam" id="PF00582"/>
    </source>
</evidence>
<dbReference type="InterPro" id="IPR006016">
    <property type="entry name" value="UspA"/>
</dbReference>
<dbReference type="AlphaFoldDB" id="A0AAT9HKG9"/>
<sequence>MLYAWRALDPLTLGPGEIGLVSDPERAEEWLRFLAAVLRMWRDKYSDVDVLETVAEGRPSGALVKAASGAELLVVGHRLTDRPRIVRTGPVTHAVLRQTSCPVAVVPHY</sequence>